<gene>
    <name evidence="1" type="primary">aat</name>
    <name evidence="1" type="ORF">H7A79_1553</name>
</gene>
<organism evidence="1 2">
    <name type="scientific">Neisseria musculi</name>
    <dbReference type="NCBI Taxonomy" id="1815583"/>
    <lineage>
        <taxon>Bacteria</taxon>
        <taxon>Pseudomonadati</taxon>
        <taxon>Pseudomonadota</taxon>
        <taxon>Betaproteobacteria</taxon>
        <taxon>Neisseriales</taxon>
        <taxon>Neisseriaceae</taxon>
        <taxon>Neisseria</taxon>
    </lineage>
</organism>
<reference evidence="1" key="1">
    <citation type="submission" date="2024-06" db="EMBL/GenBank/DDBJ databases">
        <title>Complete Genome Sequence of mouse commensal type strain Neisseria musculi.</title>
        <authorList>
            <person name="Thapa E."/>
            <person name="Aluvathingal J."/>
            <person name="Nadendla S."/>
            <person name="Mehta A."/>
            <person name="Tettelin H."/>
            <person name="Weyand N.J."/>
        </authorList>
    </citation>
    <scope>NUCLEOTIDE SEQUENCE</scope>
    <source>
        <strain evidence="1">NW831</strain>
    </source>
</reference>
<dbReference type="EMBL" id="CP060414">
    <property type="protein sequence ID" value="QNT57739.2"/>
    <property type="molecule type" value="Genomic_DNA"/>
</dbReference>
<protein>
    <submittedName>
        <fullName evidence="1">Leucyl/phenylalanyl-tRNA--protein transferase</fullName>
    </submittedName>
</protein>
<evidence type="ECO:0000313" key="2">
    <source>
        <dbReference type="Proteomes" id="UP000516412"/>
    </source>
</evidence>
<dbReference type="Proteomes" id="UP000516412">
    <property type="component" value="Chromosome"/>
</dbReference>
<proteinExistence type="predicted"/>
<keyword evidence="2" id="KW-1185">Reference proteome</keyword>
<name>A0ACD0ZI07_9NEIS</name>
<sequence>MVYHDLWSVQNLPDSRFSASLPSTYRESALFSLPNSRRQYGEYEADSAAARAFHQTVLFKVAAQYRRNGNKTGYDTGSPPKHSFFEMDIPILPPHGCRFPDPARAVAERGGLVAVGGSLSPERLLAAYPQGIFPWYGEGQPVCWFALAPRTVLFPAKIHIGRSLQKHLRNKPYAVTANRNFSAVIAACAATPRTGQSGTWITAGMQQAYTKLHQMGYAHSFECWYPDETGRLKLAGGLYGVQIGRAFFGESMFAVQADASKTAFALAVPYLAQRGIGLIDCQQNTAHLARFGSEQMDFADFQTALRRLAAQLLTHPIGSSVLTANRIG</sequence>
<keyword evidence="1" id="KW-0808">Transferase</keyword>
<accession>A0ACD0ZI07</accession>
<evidence type="ECO:0000313" key="1">
    <source>
        <dbReference type="EMBL" id="QNT57739.2"/>
    </source>
</evidence>